<accession>A0A4S4DE93</accession>
<dbReference type="PRINTS" id="PR00474">
    <property type="entry name" value="GLU5KINASE"/>
</dbReference>
<dbReference type="Gene3D" id="3.40.1160.10">
    <property type="entry name" value="Acetylglutamate kinase-like"/>
    <property type="match status" value="1"/>
</dbReference>
<comment type="caution">
    <text evidence="7">The sequence shown here is derived from an EMBL/GenBank/DDBJ whole genome shotgun (WGS) entry which is preliminary data.</text>
</comment>
<keyword evidence="1" id="KW-0808">Transferase</keyword>
<keyword evidence="3" id="KW-0418">Kinase</keyword>
<dbReference type="InterPro" id="IPR036393">
    <property type="entry name" value="AceGlu_kinase-like_sf"/>
</dbReference>
<dbReference type="STRING" id="542762.A0A4S4DE93"/>
<dbReference type="Proteomes" id="UP000306102">
    <property type="component" value="Unassembled WGS sequence"/>
</dbReference>
<evidence type="ECO:0000256" key="3">
    <source>
        <dbReference type="ARBA" id="ARBA00022777"/>
    </source>
</evidence>
<dbReference type="PANTHER" id="PTHR11063:SF27">
    <property type="entry name" value="DELTA-1-PYRROLINE-5-CARBOXYLATE SYNTHASE"/>
    <property type="match status" value="1"/>
</dbReference>
<dbReference type="GO" id="GO:0004350">
    <property type="term" value="F:glutamate-5-semialdehyde dehydrogenase activity"/>
    <property type="evidence" value="ECO:0007669"/>
    <property type="project" value="TreeGrafter"/>
</dbReference>
<evidence type="ECO:0000256" key="1">
    <source>
        <dbReference type="ARBA" id="ARBA00022679"/>
    </source>
</evidence>
<keyword evidence="2" id="KW-0547">Nucleotide-binding</keyword>
<evidence type="ECO:0000256" key="5">
    <source>
        <dbReference type="SAM" id="MobiDB-lite"/>
    </source>
</evidence>
<dbReference type="PANTHER" id="PTHR11063">
    <property type="entry name" value="GLUTAMATE SEMIALDEHYDE DEHYDROGENASE"/>
    <property type="match status" value="1"/>
</dbReference>
<dbReference type="InterPro" id="IPR001057">
    <property type="entry name" value="Glu/AcGlu_kinase"/>
</dbReference>
<gene>
    <name evidence="7" type="ORF">TEA_024530</name>
</gene>
<dbReference type="InterPro" id="IPR001048">
    <property type="entry name" value="Asp/Glu/Uridylate_kinase"/>
</dbReference>
<dbReference type="GO" id="GO:0016301">
    <property type="term" value="F:kinase activity"/>
    <property type="evidence" value="ECO:0007669"/>
    <property type="project" value="UniProtKB-KW"/>
</dbReference>
<sequence length="131" mass="13879">MGSPSSSSFTSDLFSSKESSASSSFGIFGSIFEPSSKVGTAVVTRDDERLAVGRVGGIFEQLEELNSQGFDIILVSSGAVKAGRQRLKHRRLINSSFADLQKPQVELAGKACAAVGHNSLMALYSTLFSQV</sequence>
<dbReference type="EMBL" id="SDRB02011531">
    <property type="protein sequence ID" value="THG01012.1"/>
    <property type="molecule type" value="Genomic_DNA"/>
</dbReference>
<evidence type="ECO:0000259" key="6">
    <source>
        <dbReference type="Pfam" id="PF00696"/>
    </source>
</evidence>
<feature type="region of interest" description="Disordered" evidence="5">
    <location>
        <begin position="1"/>
        <end position="22"/>
    </location>
</feature>
<evidence type="ECO:0000313" key="7">
    <source>
        <dbReference type="EMBL" id="THG01012.1"/>
    </source>
</evidence>
<evidence type="ECO:0000313" key="8">
    <source>
        <dbReference type="Proteomes" id="UP000306102"/>
    </source>
</evidence>
<dbReference type="GO" id="GO:0009084">
    <property type="term" value="P:glutamine family amino acid biosynthetic process"/>
    <property type="evidence" value="ECO:0007669"/>
    <property type="project" value="UniProtKB-ARBA"/>
</dbReference>
<keyword evidence="4" id="KW-0067">ATP-binding</keyword>
<dbReference type="SUPFAM" id="SSF53633">
    <property type="entry name" value="Carbamate kinase-like"/>
    <property type="match status" value="1"/>
</dbReference>
<evidence type="ECO:0000256" key="4">
    <source>
        <dbReference type="ARBA" id="ARBA00022840"/>
    </source>
</evidence>
<feature type="domain" description="Aspartate/glutamate/uridylate kinase" evidence="6">
    <location>
        <begin position="37"/>
        <end position="130"/>
    </location>
</feature>
<organism evidence="7 8">
    <name type="scientific">Camellia sinensis var. sinensis</name>
    <name type="common">China tea</name>
    <dbReference type="NCBI Taxonomy" id="542762"/>
    <lineage>
        <taxon>Eukaryota</taxon>
        <taxon>Viridiplantae</taxon>
        <taxon>Streptophyta</taxon>
        <taxon>Embryophyta</taxon>
        <taxon>Tracheophyta</taxon>
        <taxon>Spermatophyta</taxon>
        <taxon>Magnoliopsida</taxon>
        <taxon>eudicotyledons</taxon>
        <taxon>Gunneridae</taxon>
        <taxon>Pentapetalae</taxon>
        <taxon>asterids</taxon>
        <taxon>Ericales</taxon>
        <taxon>Theaceae</taxon>
        <taxon>Camellia</taxon>
    </lineage>
</organism>
<protein>
    <recommendedName>
        <fullName evidence="6">Aspartate/glutamate/uridylate kinase domain-containing protein</fullName>
    </recommendedName>
</protein>
<dbReference type="Pfam" id="PF00696">
    <property type="entry name" value="AA_kinase"/>
    <property type="match status" value="1"/>
</dbReference>
<dbReference type="AlphaFoldDB" id="A0A4S4DE93"/>
<evidence type="ECO:0000256" key="2">
    <source>
        <dbReference type="ARBA" id="ARBA00022741"/>
    </source>
</evidence>
<proteinExistence type="predicted"/>
<keyword evidence="8" id="KW-1185">Reference proteome</keyword>
<dbReference type="GO" id="GO:0005524">
    <property type="term" value="F:ATP binding"/>
    <property type="evidence" value="ECO:0007669"/>
    <property type="project" value="UniProtKB-KW"/>
</dbReference>
<reference evidence="7 8" key="1">
    <citation type="journal article" date="2018" name="Proc. Natl. Acad. Sci. U.S.A.">
        <title>Draft genome sequence of Camellia sinensis var. sinensis provides insights into the evolution of the tea genome and tea quality.</title>
        <authorList>
            <person name="Wei C."/>
            <person name="Yang H."/>
            <person name="Wang S."/>
            <person name="Zhao J."/>
            <person name="Liu C."/>
            <person name="Gao L."/>
            <person name="Xia E."/>
            <person name="Lu Y."/>
            <person name="Tai Y."/>
            <person name="She G."/>
            <person name="Sun J."/>
            <person name="Cao H."/>
            <person name="Tong W."/>
            <person name="Gao Q."/>
            <person name="Li Y."/>
            <person name="Deng W."/>
            <person name="Jiang X."/>
            <person name="Wang W."/>
            <person name="Chen Q."/>
            <person name="Zhang S."/>
            <person name="Li H."/>
            <person name="Wu J."/>
            <person name="Wang P."/>
            <person name="Li P."/>
            <person name="Shi C."/>
            <person name="Zheng F."/>
            <person name="Jian J."/>
            <person name="Huang B."/>
            <person name="Shan D."/>
            <person name="Shi M."/>
            <person name="Fang C."/>
            <person name="Yue Y."/>
            <person name="Li F."/>
            <person name="Li D."/>
            <person name="Wei S."/>
            <person name="Han B."/>
            <person name="Jiang C."/>
            <person name="Yin Y."/>
            <person name="Xia T."/>
            <person name="Zhang Z."/>
            <person name="Bennetzen J.L."/>
            <person name="Zhao S."/>
            <person name="Wan X."/>
        </authorList>
    </citation>
    <scope>NUCLEOTIDE SEQUENCE [LARGE SCALE GENOMIC DNA]</scope>
    <source>
        <strain evidence="8">cv. Shuchazao</strain>
        <tissue evidence="7">Leaf</tissue>
    </source>
</reference>
<name>A0A4S4DE93_CAMSN</name>